<reference evidence="11" key="2">
    <citation type="submission" date="2025-09" db="UniProtKB">
        <authorList>
            <consortium name="Ensembl"/>
        </authorList>
    </citation>
    <scope>IDENTIFICATION</scope>
</reference>
<protein>
    <recommendedName>
        <fullName evidence="3">NPC intracellular cholesterol transporter 2</fullName>
    </recommendedName>
    <alternativeName>
        <fullName evidence="7">Epididymal secretory protein E1</fullName>
    </alternativeName>
</protein>
<comment type="subcellular location">
    <subcellularLocation>
        <location evidence="1">Secreted</location>
    </subcellularLocation>
</comment>
<keyword evidence="4" id="KW-0964">Secreted</keyword>
<keyword evidence="8" id="KW-0812">Transmembrane</keyword>
<comment type="similarity">
    <text evidence="2">Belongs to the NPC2 family.</text>
</comment>
<keyword evidence="8" id="KW-0472">Membrane</keyword>
<dbReference type="InterPro" id="IPR039670">
    <property type="entry name" value="NPC2-like"/>
</dbReference>
<dbReference type="PANTHER" id="PTHR11306:SF68">
    <property type="entry name" value="NPC INTRACELLULAR CHOLESTEROL TRANSPORTER 2"/>
    <property type="match status" value="1"/>
</dbReference>
<keyword evidence="5 9" id="KW-0732">Signal</keyword>
<accession>A0A8C4N697</accession>
<feature type="domain" description="MD-2-related lipid-recognition" evidence="10">
    <location>
        <begin position="30"/>
        <end position="143"/>
    </location>
</feature>
<sequence>MNPSSIMTLAVVAAIVAASWTVTTCEPVRYLDCGSKVGKVHEVRVDSCPKSPCILKKGKNYTITVTFTSEVNSTKCEAKVYGVVDHIPLPFPIPITDGCKSGINCPIKAGQTYSYVSTLPVKRSYPDVSYSFFLFFFKRLFIYLFIYFFLAGPLPGIYHYSIFPRPMMKLSLIFLSIVKYCC</sequence>
<keyword evidence="12" id="KW-1185">Reference proteome</keyword>
<evidence type="ECO:0000313" key="12">
    <source>
        <dbReference type="Proteomes" id="UP000694388"/>
    </source>
</evidence>
<dbReference type="GO" id="GO:0005576">
    <property type="term" value="C:extracellular region"/>
    <property type="evidence" value="ECO:0007669"/>
    <property type="project" value="UniProtKB-SubCell"/>
</dbReference>
<evidence type="ECO:0000256" key="9">
    <source>
        <dbReference type="SAM" id="SignalP"/>
    </source>
</evidence>
<keyword evidence="6" id="KW-1015">Disulfide bond</keyword>
<dbReference type="InterPro" id="IPR033916">
    <property type="entry name" value="ML_Npc2-like"/>
</dbReference>
<evidence type="ECO:0000256" key="3">
    <source>
        <dbReference type="ARBA" id="ARBA00021477"/>
    </source>
</evidence>
<proteinExistence type="inferred from homology"/>
<feature type="chain" id="PRO_5034071321" description="NPC intracellular cholesterol transporter 2" evidence="9">
    <location>
        <begin position="26"/>
        <end position="182"/>
    </location>
</feature>
<evidence type="ECO:0000256" key="4">
    <source>
        <dbReference type="ARBA" id="ARBA00022525"/>
    </source>
</evidence>
<dbReference type="SMART" id="SM00737">
    <property type="entry name" value="ML"/>
    <property type="match status" value="1"/>
</dbReference>
<dbReference type="GO" id="GO:0032367">
    <property type="term" value="P:intracellular cholesterol transport"/>
    <property type="evidence" value="ECO:0007669"/>
    <property type="project" value="InterPro"/>
</dbReference>
<dbReference type="InterPro" id="IPR003172">
    <property type="entry name" value="ML_dom"/>
</dbReference>
<dbReference type="GeneTree" id="ENSGT00390000006223"/>
<feature type="signal peptide" evidence="9">
    <location>
        <begin position="1"/>
        <end position="25"/>
    </location>
</feature>
<dbReference type="InterPro" id="IPR014756">
    <property type="entry name" value="Ig_E-set"/>
</dbReference>
<reference evidence="11" key="1">
    <citation type="submission" date="2025-08" db="UniProtKB">
        <authorList>
            <consortium name="Ensembl"/>
        </authorList>
    </citation>
    <scope>IDENTIFICATION</scope>
</reference>
<dbReference type="CDD" id="cd00916">
    <property type="entry name" value="Npc2_like"/>
    <property type="match status" value="1"/>
</dbReference>
<feature type="transmembrane region" description="Helical" evidence="8">
    <location>
        <begin position="140"/>
        <end position="160"/>
    </location>
</feature>
<dbReference type="SUPFAM" id="SSF81296">
    <property type="entry name" value="E set domains"/>
    <property type="match status" value="1"/>
</dbReference>
<evidence type="ECO:0000256" key="5">
    <source>
        <dbReference type="ARBA" id="ARBA00022729"/>
    </source>
</evidence>
<dbReference type="Ensembl" id="ENSEBUT00000002597.1">
    <property type="protein sequence ID" value="ENSEBUP00000002247.1"/>
    <property type="gene ID" value="ENSEBUG00000001766.1"/>
</dbReference>
<keyword evidence="8" id="KW-1133">Transmembrane helix</keyword>
<dbReference type="Gene3D" id="2.60.40.770">
    <property type="match status" value="1"/>
</dbReference>
<dbReference type="Proteomes" id="UP000694388">
    <property type="component" value="Unplaced"/>
</dbReference>
<evidence type="ECO:0000256" key="6">
    <source>
        <dbReference type="ARBA" id="ARBA00023157"/>
    </source>
</evidence>
<dbReference type="GO" id="GO:0032934">
    <property type="term" value="F:sterol binding"/>
    <property type="evidence" value="ECO:0007669"/>
    <property type="project" value="InterPro"/>
</dbReference>
<evidence type="ECO:0000256" key="1">
    <source>
        <dbReference type="ARBA" id="ARBA00004613"/>
    </source>
</evidence>
<evidence type="ECO:0000313" key="11">
    <source>
        <dbReference type="Ensembl" id="ENSEBUP00000002247.1"/>
    </source>
</evidence>
<evidence type="ECO:0000259" key="10">
    <source>
        <dbReference type="SMART" id="SM00737"/>
    </source>
</evidence>
<organism evidence="11 12">
    <name type="scientific">Eptatretus burgeri</name>
    <name type="common">Inshore hagfish</name>
    <dbReference type="NCBI Taxonomy" id="7764"/>
    <lineage>
        <taxon>Eukaryota</taxon>
        <taxon>Metazoa</taxon>
        <taxon>Chordata</taxon>
        <taxon>Craniata</taxon>
        <taxon>Vertebrata</taxon>
        <taxon>Cyclostomata</taxon>
        <taxon>Myxini</taxon>
        <taxon>Myxiniformes</taxon>
        <taxon>Myxinidae</taxon>
        <taxon>Eptatretinae</taxon>
        <taxon>Eptatretus</taxon>
    </lineage>
</organism>
<name>A0A8C4N697_EPTBU</name>
<evidence type="ECO:0000256" key="7">
    <source>
        <dbReference type="ARBA" id="ARBA00032516"/>
    </source>
</evidence>
<dbReference type="Pfam" id="PF02221">
    <property type="entry name" value="E1_DerP2_DerF2"/>
    <property type="match status" value="1"/>
</dbReference>
<dbReference type="FunFam" id="2.60.40.770:FF:000001">
    <property type="entry name" value="NPC intracellular cholesterol transporter 2"/>
    <property type="match status" value="1"/>
</dbReference>
<dbReference type="OMA" id="YADVSRQ"/>
<evidence type="ECO:0000256" key="2">
    <source>
        <dbReference type="ARBA" id="ARBA00006370"/>
    </source>
</evidence>
<dbReference type="AlphaFoldDB" id="A0A8C4N697"/>
<evidence type="ECO:0000256" key="8">
    <source>
        <dbReference type="SAM" id="Phobius"/>
    </source>
</evidence>
<dbReference type="PANTHER" id="PTHR11306">
    <property type="entry name" value="NIEMANN PICK TYPE C2 PROTEIN NPC2-RELATED"/>
    <property type="match status" value="1"/>
</dbReference>